<reference evidence="2 3" key="1">
    <citation type="submission" date="2022-08" db="EMBL/GenBank/DDBJ databases">
        <title>Proteogenomics of the novel Dehalobacterium formicoaceticum strain EZ94 highlights a key role of methyltransferases during anaerobic dichloromethane degradation.</title>
        <authorList>
            <person name="Wasmund K."/>
        </authorList>
    </citation>
    <scope>NUCLEOTIDE SEQUENCE [LARGE SCALE GENOMIC DNA]</scope>
    <source>
        <strain evidence="2 3">EZ94</strain>
    </source>
</reference>
<dbReference type="EMBL" id="JANPWE010000003">
    <property type="protein sequence ID" value="MCR6545520.1"/>
    <property type="molecule type" value="Genomic_DNA"/>
</dbReference>
<feature type="chain" id="PRO_5047371819" evidence="1">
    <location>
        <begin position="27"/>
        <end position="144"/>
    </location>
</feature>
<organism evidence="2 3">
    <name type="scientific">Dehalobacterium formicoaceticum</name>
    <dbReference type="NCBI Taxonomy" id="51515"/>
    <lineage>
        <taxon>Bacteria</taxon>
        <taxon>Bacillati</taxon>
        <taxon>Bacillota</taxon>
        <taxon>Clostridia</taxon>
        <taxon>Eubacteriales</taxon>
        <taxon>Peptococcaceae</taxon>
        <taxon>Dehalobacterium</taxon>
    </lineage>
</organism>
<dbReference type="RefSeq" id="WP_089609208.1">
    <property type="nucleotide sequence ID" value="NZ_CP022121.1"/>
</dbReference>
<evidence type="ECO:0000313" key="2">
    <source>
        <dbReference type="EMBL" id="MCR6545520.1"/>
    </source>
</evidence>
<evidence type="ECO:0000256" key="1">
    <source>
        <dbReference type="SAM" id="SignalP"/>
    </source>
</evidence>
<comment type="caution">
    <text evidence="2">The sequence shown here is derived from an EMBL/GenBank/DDBJ whole genome shotgun (WGS) entry which is preliminary data.</text>
</comment>
<dbReference type="Proteomes" id="UP001524944">
    <property type="component" value="Unassembled WGS sequence"/>
</dbReference>
<keyword evidence="3" id="KW-1185">Reference proteome</keyword>
<evidence type="ECO:0000313" key="3">
    <source>
        <dbReference type="Proteomes" id="UP001524944"/>
    </source>
</evidence>
<feature type="signal peptide" evidence="1">
    <location>
        <begin position="1"/>
        <end position="26"/>
    </location>
</feature>
<gene>
    <name evidence="2" type="ORF">NVS47_08330</name>
</gene>
<keyword evidence="1" id="KW-0732">Signal</keyword>
<proteinExistence type="predicted"/>
<sequence length="144" mass="15893">MIVSKKGLMPILFAFIIILTSNIANASSEITEAEAEMQPFWQNISDVTVNLSITNGKAELAAAVDGYQGVNKITAVAVLERLNSNGTYTEIARWDNIRSDTRYLNWTSTRYVAKGYTYRFKFIATAYKDGVGETVSASKSAKAY</sequence>
<protein>
    <submittedName>
        <fullName evidence="2">Uncharacterized protein</fullName>
    </submittedName>
</protein>
<accession>A0ABT1Y3S4</accession>
<name>A0ABT1Y3S4_9FIRM</name>